<evidence type="ECO:0000256" key="4">
    <source>
        <dbReference type="ARBA" id="ARBA00049194"/>
    </source>
</evidence>
<dbReference type="InterPro" id="IPR016162">
    <property type="entry name" value="Ald_DH_N"/>
</dbReference>
<dbReference type="PROSITE" id="PS00687">
    <property type="entry name" value="ALDEHYDE_DEHYDR_GLU"/>
    <property type="match status" value="1"/>
</dbReference>
<feature type="active site" evidence="5">
    <location>
        <position position="254"/>
    </location>
</feature>
<comment type="similarity">
    <text evidence="1 6">Belongs to the aldehyde dehydrogenase family.</text>
</comment>
<sequence length="485" mass="51800">MADYAPERIEDRLFINGEFVPSISGKKFDLYNPATEKLAASVYEAGVEDVDVAVKAAKAAFPAWAALSAAERAGYLNKLADAMEANIDEIGYLEAITMGKPYVGDFMGRLGVQILRFYANKAQDVQGDTSLNTAGSVNLTFRQPFGVCAAIIPWNVPLLMLINKVGPALATGNTLVLKSSEKSPLSSLVVGRLAQEIGLPKGVLNILSGFGRPTGEALAKHMDIRKISFTGSVIAGRAIKKAAAESNLKNVTLELGGKSPLIVFDDADLAKAIPASAFSILANSGQACIASSRVYVHEKIAPAFIEGMKTAMTQMGKAGNPLVAGTQRGPQADKIQFDRVMSFLQKAKDEKLSVALGGDRVGAEGEGYYIEPTILANVPEDSSVMKEEIFGPVVCINTFTDEDEVLRRANDTEYGLYASVFTKDISRALRVAKALEAGSVGVNCTSPTMAIDLPFGGWKQSGDGRELSKYATDYWTELKSVFIAL</sequence>
<dbReference type="InterPro" id="IPR029510">
    <property type="entry name" value="Ald_DH_CS_GLU"/>
</dbReference>
<proteinExistence type="inferred from homology"/>
<evidence type="ECO:0000313" key="8">
    <source>
        <dbReference type="EMBL" id="KAK5044739.1"/>
    </source>
</evidence>
<evidence type="ECO:0000256" key="1">
    <source>
        <dbReference type="ARBA" id="ARBA00009986"/>
    </source>
</evidence>
<dbReference type="FunFam" id="3.40.605.10:FF:000001">
    <property type="entry name" value="Aldehyde dehydrogenase 1"/>
    <property type="match status" value="1"/>
</dbReference>
<evidence type="ECO:0000256" key="5">
    <source>
        <dbReference type="PROSITE-ProRule" id="PRU10007"/>
    </source>
</evidence>
<accession>A0AAV9MT12</accession>
<dbReference type="Proteomes" id="UP001358417">
    <property type="component" value="Unassembled WGS sequence"/>
</dbReference>
<gene>
    <name evidence="8" type="ORF">LTR84_010513</name>
</gene>
<dbReference type="FunFam" id="3.40.309.10:FF:000012">
    <property type="entry name" value="Betaine aldehyde dehydrogenase"/>
    <property type="match status" value="1"/>
</dbReference>
<evidence type="ECO:0000256" key="2">
    <source>
        <dbReference type="ARBA" id="ARBA00023002"/>
    </source>
</evidence>
<dbReference type="InterPro" id="IPR016163">
    <property type="entry name" value="Ald_DH_C"/>
</dbReference>
<dbReference type="GO" id="GO:0004029">
    <property type="term" value="F:aldehyde dehydrogenase (NAD+) activity"/>
    <property type="evidence" value="ECO:0007669"/>
    <property type="project" value="UniProtKB-EC"/>
</dbReference>
<reference evidence="8 9" key="1">
    <citation type="submission" date="2023-08" db="EMBL/GenBank/DDBJ databases">
        <title>Black Yeasts Isolated from many extreme environments.</title>
        <authorList>
            <person name="Coleine C."/>
            <person name="Stajich J.E."/>
            <person name="Selbmann L."/>
        </authorList>
    </citation>
    <scope>NUCLEOTIDE SEQUENCE [LARGE SCALE GENOMIC DNA]</scope>
    <source>
        <strain evidence="8 9">CCFEE 5792</strain>
    </source>
</reference>
<dbReference type="PROSITE" id="PS00070">
    <property type="entry name" value="ALDEHYDE_DEHYDR_CYS"/>
    <property type="match status" value="1"/>
</dbReference>
<dbReference type="InterPro" id="IPR015590">
    <property type="entry name" value="Aldehyde_DH_dom"/>
</dbReference>
<dbReference type="InterPro" id="IPR016161">
    <property type="entry name" value="Ald_DH/histidinol_DH"/>
</dbReference>
<keyword evidence="9" id="KW-1185">Reference proteome</keyword>
<evidence type="ECO:0000256" key="3">
    <source>
        <dbReference type="ARBA" id="ARBA00024226"/>
    </source>
</evidence>
<dbReference type="GeneID" id="89978670"/>
<dbReference type="PANTHER" id="PTHR11699">
    <property type="entry name" value="ALDEHYDE DEHYDROGENASE-RELATED"/>
    <property type="match status" value="1"/>
</dbReference>
<dbReference type="RefSeq" id="XP_064700392.1">
    <property type="nucleotide sequence ID" value="XM_064854049.1"/>
</dbReference>
<protein>
    <recommendedName>
        <fullName evidence="3">aldehyde dehydrogenase (NAD(+))</fullName>
        <ecNumber evidence="3">1.2.1.3</ecNumber>
    </recommendedName>
</protein>
<keyword evidence="2 6" id="KW-0560">Oxidoreductase</keyword>
<comment type="caution">
    <text evidence="8">The sequence shown here is derived from an EMBL/GenBank/DDBJ whole genome shotgun (WGS) entry which is preliminary data.</text>
</comment>
<evidence type="ECO:0000259" key="7">
    <source>
        <dbReference type="Pfam" id="PF00171"/>
    </source>
</evidence>
<dbReference type="Pfam" id="PF00171">
    <property type="entry name" value="Aldedh"/>
    <property type="match status" value="1"/>
</dbReference>
<dbReference type="EMBL" id="JAVRRD010000044">
    <property type="protein sequence ID" value="KAK5044739.1"/>
    <property type="molecule type" value="Genomic_DNA"/>
</dbReference>
<name>A0AAV9MT12_9EURO</name>
<dbReference type="AlphaFoldDB" id="A0AAV9MT12"/>
<comment type="catalytic activity">
    <reaction evidence="4">
        <text>an aldehyde + NAD(+) + H2O = a carboxylate + NADH + 2 H(+)</text>
        <dbReference type="Rhea" id="RHEA:16185"/>
        <dbReference type="ChEBI" id="CHEBI:15377"/>
        <dbReference type="ChEBI" id="CHEBI:15378"/>
        <dbReference type="ChEBI" id="CHEBI:17478"/>
        <dbReference type="ChEBI" id="CHEBI:29067"/>
        <dbReference type="ChEBI" id="CHEBI:57540"/>
        <dbReference type="ChEBI" id="CHEBI:57945"/>
        <dbReference type="EC" id="1.2.1.3"/>
    </reaction>
</comment>
<dbReference type="Gene3D" id="3.40.309.10">
    <property type="entry name" value="Aldehyde Dehydrogenase, Chain A, domain 2"/>
    <property type="match status" value="1"/>
</dbReference>
<dbReference type="SUPFAM" id="SSF53720">
    <property type="entry name" value="ALDH-like"/>
    <property type="match status" value="1"/>
</dbReference>
<feature type="domain" description="Aldehyde dehydrogenase" evidence="7">
    <location>
        <begin position="20"/>
        <end position="481"/>
    </location>
</feature>
<dbReference type="EC" id="1.2.1.3" evidence="3"/>
<evidence type="ECO:0000256" key="6">
    <source>
        <dbReference type="RuleBase" id="RU003345"/>
    </source>
</evidence>
<evidence type="ECO:0000313" key="9">
    <source>
        <dbReference type="Proteomes" id="UP001358417"/>
    </source>
</evidence>
<dbReference type="Gene3D" id="3.40.605.10">
    <property type="entry name" value="Aldehyde Dehydrogenase, Chain A, domain 1"/>
    <property type="match status" value="1"/>
</dbReference>
<dbReference type="InterPro" id="IPR016160">
    <property type="entry name" value="Ald_DH_CS_CYS"/>
</dbReference>
<organism evidence="8 9">
    <name type="scientific">Exophiala bonariae</name>
    <dbReference type="NCBI Taxonomy" id="1690606"/>
    <lineage>
        <taxon>Eukaryota</taxon>
        <taxon>Fungi</taxon>
        <taxon>Dikarya</taxon>
        <taxon>Ascomycota</taxon>
        <taxon>Pezizomycotina</taxon>
        <taxon>Eurotiomycetes</taxon>
        <taxon>Chaetothyriomycetidae</taxon>
        <taxon>Chaetothyriales</taxon>
        <taxon>Herpotrichiellaceae</taxon>
        <taxon>Exophiala</taxon>
    </lineage>
</organism>